<dbReference type="Pfam" id="PF13833">
    <property type="entry name" value="EF-hand_8"/>
    <property type="match status" value="1"/>
</dbReference>
<comment type="caution">
    <text evidence="5">The sequence shown here is derived from an EMBL/GenBank/DDBJ whole genome shotgun (WGS) entry which is preliminary data.</text>
</comment>
<organism evidence="5 6">
    <name type="scientific">Cichlidogyrus casuarinus</name>
    <dbReference type="NCBI Taxonomy" id="1844966"/>
    <lineage>
        <taxon>Eukaryota</taxon>
        <taxon>Metazoa</taxon>
        <taxon>Spiralia</taxon>
        <taxon>Lophotrochozoa</taxon>
        <taxon>Platyhelminthes</taxon>
        <taxon>Monogenea</taxon>
        <taxon>Monopisthocotylea</taxon>
        <taxon>Dactylogyridea</taxon>
        <taxon>Ancyrocephalidae</taxon>
        <taxon>Cichlidogyrus</taxon>
    </lineage>
</organism>
<dbReference type="InterPro" id="IPR002048">
    <property type="entry name" value="EF_hand_dom"/>
</dbReference>
<dbReference type="EMBL" id="JBJKFK010000223">
    <property type="protein sequence ID" value="KAL3318616.1"/>
    <property type="molecule type" value="Genomic_DNA"/>
</dbReference>
<protein>
    <recommendedName>
        <fullName evidence="4">EF-hand domain-containing protein</fullName>
    </recommendedName>
</protein>
<feature type="domain" description="EF-hand" evidence="4">
    <location>
        <begin position="17"/>
        <end position="52"/>
    </location>
</feature>
<sequence>METKLLFDYPEIKAGQTWNRKMRTLFRRLDSNGNGYLMIDDLLEVVSELLNNFPKIITSVSDDLVRGMVYLWYSVFAMHDGADEAAKTTAVINQDLFQANVLKAINGDFKKEFVNLFTEPLFRAADGDQDGLITGPEFSSIFLAFKAPKPQADAIFKALNKGGKMSLEIFNQMFSDFFGTDNPKSPCNKLWGELVTYKSAADYPEVECSPTWEGKMRAMFRRMDTESSGYLRCHNLITIGRSLAQRNHLDKKKSAHVLKSMLNIWVKFLAKDKSGKHFAEISEKEFVHNLRSMINGEFRHEIDQFGWTFFKAVEVDGNGTISMNEYRSLQESWNVGRDEAEGMFKVIDRDKDNLINADEYLNAWVEYFLSEDPNSPYKAFFGPVIIKHQDNR</sequence>
<dbReference type="Gene3D" id="1.10.238.10">
    <property type="entry name" value="EF-hand"/>
    <property type="match status" value="2"/>
</dbReference>
<gene>
    <name evidence="5" type="ORF">Ciccas_002722</name>
</gene>
<dbReference type="Proteomes" id="UP001626550">
    <property type="component" value="Unassembled WGS sequence"/>
</dbReference>
<evidence type="ECO:0000256" key="3">
    <source>
        <dbReference type="ARBA" id="ARBA00022837"/>
    </source>
</evidence>
<accession>A0ABD2QGF1</accession>
<keyword evidence="6" id="KW-1185">Reference proteome</keyword>
<evidence type="ECO:0000259" key="4">
    <source>
        <dbReference type="PROSITE" id="PS50222"/>
    </source>
</evidence>
<reference evidence="5 6" key="1">
    <citation type="submission" date="2024-11" db="EMBL/GenBank/DDBJ databases">
        <title>Adaptive evolution of stress response genes in parasites aligns with host niche diversity.</title>
        <authorList>
            <person name="Hahn C."/>
            <person name="Resl P."/>
        </authorList>
    </citation>
    <scope>NUCLEOTIDE SEQUENCE [LARGE SCALE GENOMIC DNA]</scope>
    <source>
        <strain evidence="5">EGGRZ-B1_66</strain>
        <tissue evidence="5">Body</tissue>
    </source>
</reference>
<evidence type="ECO:0000256" key="2">
    <source>
        <dbReference type="ARBA" id="ARBA00022737"/>
    </source>
</evidence>
<feature type="domain" description="EF-hand" evidence="4">
    <location>
        <begin position="121"/>
        <end position="148"/>
    </location>
</feature>
<dbReference type="PROSITE" id="PS00018">
    <property type="entry name" value="EF_HAND_1"/>
    <property type="match status" value="2"/>
</dbReference>
<keyword evidence="3" id="KW-0106">Calcium</keyword>
<evidence type="ECO:0000313" key="5">
    <source>
        <dbReference type="EMBL" id="KAL3318616.1"/>
    </source>
</evidence>
<dbReference type="PANTHER" id="PTHR34524:SF6">
    <property type="entry name" value="CALCYPHOSINE LIKE"/>
    <property type="match status" value="1"/>
</dbReference>
<dbReference type="GO" id="GO:0046872">
    <property type="term" value="F:metal ion binding"/>
    <property type="evidence" value="ECO:0007669"/>
    <property type="project" value="UniProtKB-KW"/>
</dbReference>
<feature type="domain" description="EF-hand" evidence="4">
    <location>
        <begin position="335"/>
        <end position="370"/>
    </location>
</feature>
<evidence type="ECO:0000256" key="1">
    <source>
        <dbReference type="ARBA" id="ARBA00022723"/>
    </source>
</evidence>
<evidence type="ECO:0000313" key="6">
    <source>
        <dbReference type="Proteomes" id="UP001626550"/>
    </source>
</evidence>
<keyword evidence="2" id="KW-0677">Repeat</keyword>
<dbReference type="AlphaFoldDB" id="A0ABD2QGF1"/>
<dbReference type="InterPro" id="IPR018247">
    <property type="entry name" value="EF_Hand_1_Ca_BS"/>
</dbReference>
<dbReference type="PROSITE" id="PS50222">
    <property type="entry name" value="EF_HAND_2"/>
    <property type="match status" value="3"/>
</dbReference>
<dbReference type="Pfam" id="PF13202">
    <property type="entry name" value="EF-hand_5"/>
    <property type="match status" value="1"/>
</dbReference>
<dbReference type="PANTHER" id="PTHR34524">
    <property type="entry name" value="CALCYPHOSIN"/>
    <property type="match status" value="1"/>
</dbReference>
<proteinExistence type="predicted"/>
<keyword evidence="1" id="KW-0479">Metal-binding</keyword>
<dbReference type="InterPro" id="IPR051581">
    <property type="entry name" value="Ca-bind"/>
</dbReference>
<dbReference type="InterPro" id="IPR011992">
    <property type="entry name" value="EF-hand-dom_pair"/>
</dbReference>
<dbReference type="SUPFAM" id="SSF47473">
    <property type="entry name" value="EF-hand"/>
    <property type="match status" value="2"/>
</dbReference>
<name>A0ABD2QGF1_9PLAT</name>
<dbReference type="SMART" id="SM00054">
    <property type="entry name" value="EFh"/>
    <property type="match status" value="4"/>
</dbReference>